<evidence type="ECO:0000313" key="2">
    <source>
        <dbReference type="Proteomes" id="UP000001194"/>
    </source>
</evidence>
<protein>
    <submittedName>
        <fullName evidence="1">Predicted protein</fullName>
    </submittedName>
</protein>
<dbReference type="RefSeq" id="XP_001877645.1">
    <property type="nucleotide sequence ID" value="XM_001877610.1"/>
</dbReference>
<dbReference type="GeneID" id="6073168"/>
<dbReference type="OrthoDB" id="10392104at2759"/>
<evidence type="ECO:0000313" key="1">
    <source>
        <dbReference type="EMBL" id="EDR11748.1"/>
    </source>
</evidence>
<dbReference type="EMBL" id="DS547095">
    <property type="protein sequence ID" value="EDR11748.1"/>
    <property type="molecule type" value="Genomic_DNA"/>
</dbReference>
<proteinExistence type="predicted"/>
<organism evidence="2">
    <name type="scientific">Laccaria bicolor (strain S238N-H82 / ATCC MYA-4686)</name>
    <name type="common">Bicoloured deceiver</name>
    <name type="synonym">Laccaria laccata var. bicolor</name>
    <dbReference type="NCBI Taxonomy" id="486041"/>
    <lineage>
        <taxon>Eukaryota</taxon>
        <taxon>Fungi</taxon>
        <taxon>Dikarya</taxon>
        <taxon>Basidiomycota</taxon>
        <taxon>Agaricomycotina</taxon>
        <taxon>Agaricomycetes</taxon>
        <taxon>Agaricomycetidae</taxon>
        <taxon>Agaricales</taxon>
        <taxon>Agaricineae</taxon>
        <taxon>Hydnangiaceae</taxon>
        <taxon>Laccaria</taxon>
    </lineage>
</organism>
<gene>
    <name evidence="1" type="ORF">LACBIDRAFT_323910</name>
</gene>
<accession>B0D016</accession>
<dbReference type="Proteomes" id="UP000001194">
    <property type="component" value="Unassembled WGS sequence"/>
</dbReference>
<dbReference type="HOGENOM" id="CLU_126892_0_0_1"/>
<sequence>MSLQRKTSSRYGCNKFYGGTRNWYSRWTSKRRFANGLLMISTVFYYREEHQTIRTVQPTEYALHVAAVSSSSAHASTVIGTLNQDLLITPPYPVSVKSGEASFPNNRSLVSFSTVTPFAFTSHSLHYRYHPTIAELDPMDYNAVQYIRFNASSSIVNGHIHEHLLEDSNIRDLEAWALAALPLC</sequence>
<keyword evidence="2" id="KW-1185">Reference proteome</keyword>
<reference evidence="1 2" key="1">
    <citation type="journal article" date="2008" name="Nature">
        <title>The genome of Laccaria bicolor provides insights into mycorrhizal symbiosis.</title>
        <authorList>
            <person name="Martin F."/>
            <person name="Aerts A."/>
            <person name="Ahren D."/>
            <person name="Brun A."/>
            <person name="Danchin E.G.J."/>
            <person name="Duchaussoy F."/>
            <person name="Gibon J."/>
            <person name="Kohler A."/>
            <person name="Lindquist E."/>
            <person name="Pereda V."/>
            <person name="Salamov A."/>
            <person name="Shapiro H.J."/>
            <person name="Wuyts J."/>
            <person name="Blaudez D."/>
            <person name="Buee M."/>
            <person name="Brokstein P."/>
            <person name="Canbaeck B."/>
            <person name="Cohen D."/>
            <person name="Courty P.E."/>
            <person name="Coutinho P.M."/>
            <person name="Delaruelle C."/>
            <person name="Detter J.C."/>
            <person name="Deveau A."/>
            <person name="DiFazio S."/>
            <person name="Duplessis S."/>
            <person name="Fraissinet-Tachet L."/>
            <person name="Lucic E."/>
            <person name="Frey-Klett P."/>
            <person name="Fourrey C."/>
            <person name="Feussner I."/>
            <person name="Gay G."/>
            <person name="Grimwood J."/>
            <person name="Hoegger P.J."/>
            <person name="Jain P."/>
            <person name="Kilaru S."/>
            <person name="Labbe J."/>
            <person name="Lin Y.C."/>
            <person name="Legue V."/>
            <person name="Le Tacon F."/>
            <person name="Marmeisse R."/>
            <person name="Melayah D."/>
            <person name="Montanini B."/>
            <person name="Muratet M."/>
            <person name="Nehls U."/>
            <person name="Niculita-Hirzel H."/>
            <person name="Oudot-Le Secq M.P."/>
            <person name="Peter M."/>
            <person name="Quesneville H."/>
            <person name="Rajashekar B."/>
            <person name="Reich M."/>
            <person name="Rouhier N."/>
            <person name="Schmutz J."/>
            <person name="Yin T."/>
            <person name="Chalot M."/>
            <person name="Henrissat B."/>
            <person name="Kuees U."/>
            <person name="Lucas S."/>
            <person name="Van de Peer Y."/>
            <person name="Podila G.K."/>
            <person name="Polle A."/>
            <person name="Pukkila P.J."/>
            <person name="Richardson P.M."/>
            <person name="Rouze P."/>
            <person name="Sanders I.R."/>
            <person name="Stajich J.E."/>
            <person name="Tunlid A."/>
            <person name="Tuskan G."/>
            <person name="Grigoriev I.V."/>
        </authorList>
    </citation>
    <scope>NUCLEOTIDE SEQUENCE [LARGE SCALE GENOMIC DNA]</scope>
    <source>
        <strain evidence="2">S238N-H82 / ATCC MYA-4686</strain>
    </source>
</reference>
<dbReference type="KEGG" id="lbc:LACBIDRAFT_323910"/>
<dbReference type="AlphaFoldDB" id="B0D016"/>
<dbReference type="InParanoid" id="B0D016"/>
<name>B0D016_LACBS</name>